<dbReference type="FunFam" id="2.70.150.10:FF:000160">
    <property type="entry name" value="Sarcoplasmic/endoplasmic reticulum calcium ATPase 1"/>
    <property type="match status" value="1"/>
</dbReference>
<reference evidence="18 19" key="1">
    <citation type="submission" date="2016-10" db="EMBL/GenBank/DDBJ databases">
        <authorList>
            <person name="de Groot N.N."/>
        </authorList>
    </citation>
    <scope>NUCLEOTIDE SEQUENCE [LARGE SCALE GENOMIC DNA]</scope>
    <source>
        <strain evidence="18 19">HLD2</strain>
    </source>
</reference>
<feature type="transmembrane region" description="Helical" evidence="16">
    <location>
        <begin position="782"/>
        <end position="800"/>
    </location>
</feature>
<dbReference type="Gene3D" id="3.40.1110.10">
    <property type="entry name" value="Calcium-transporting ATPase, cytoplasmic domain N"/>
    <property type="match status" value="1"/>
</dbReference>
<evidence type="ECO:0000256" key="11">
    <source>
        <dbReference type="ARBA" id="ARBA00022842"/>
    </source>
</evidence>
<proteinExistence type="inferred from homology"/>
<keyword evidence="13 16" id="KW-1133">Transmembrane helix</keyword>
<keyword evidence="9" id="KW-0106">Calcium</keyword>
<keyword evidence="12" id="KW-1278">Translocase</keyword>
<dbReference type="Pfam" id="PF13246">
    <property type="entry name" value="Cation_ATPase"/>
    <property type="match status" value="1"/>
</dbReference>
<dbReference type="InterPro" id="IPR008250">
    <property type="entry name" value="ATPase_P-typ_transduc_dom_A_sf"/>
</dbReference>
<keyword evidence="19" id="KW-1185">Reference proteome</keyword>
<evidence type="ECO:0000259" key="17">
    <source>
        <dbReference type="SMART" id="SM00831"/>
    </source>
</evidence>
<dbReference type="EMBL" id="FMWD01000001">
    <property type="protein sequence ID" value="SCZ50057.1"/>
    <property type="molecule type" value="Genomic_DNA"/>
</dbReference>
<dbReference type="Pfam" id="PF00689">
    <property type="entry name" value="Cation_ATPase_C"/>
    <property type="match status" value="1"/>
</dbReference>
<dbReference type="STRING" id="415747.SAMN03097708_00326"/>
<dbReference type="GO" id="GO:0016887">
    <property type="term" value="F:ATP hydrolysis activity"/>
    <property type="evidence" value="ECO:0007669"/>
    <property type="project" value="InterPro"/>
</dbReference>
<dbReference type="GO" id="GO:0005886">
    <property type="term" value="C:plasma membrane"/>
    <property type="evidence" value="ECO:0007669"/>
    <property type="project" value="UniProtKB-SubCell"/>
</dbReference>
<feature type="domain" description="Cation-transporting P-type ATPase N-terminal" evidence="17">
    <location>
        <begin position="13"/>
        <end position="87"/>
    </location>
</feature>
<keyword evidence="14 16" id="KW-0472">Membrane</keyword>
<feature type="transmembrane region" description="Helical" evidence="16">
    <location>
        <begin position="843"/>
        <end position="867"/>
    </location>
</feature>
<dbReference type="Pfam" id="PF00690">
    <property type="entry name" value="Cation_ATPase_N"/>
    <property type="match status" value="1"/>
</dbReference>
<dbReference type="Gene3D" id="1.20.1110.10">
    <property type="entry name" value="Calcium-transporting ATPase, transmembrane domain"/>
    <property type="match status" value="1"/>
</dbReference>
<evidence type="ECO:0000256" key="3">
    <source>
        <dbReference type="ARBA" id="ARBA00012790"/>
    </source>
</evidence>
<evidence type="ECO:0000256" key="5">
    <source>
        <dbReference type="ARBA" id="ARBA00022553"/>
    </source>
</evidence>
<dbReference type="InterPro" id="IPR059000">
    <property type="entry name" value="ATPase_P-type_domA"/>
</dbReference>
<dbReference type="Pfam" id="PF00122">
    <property type="entry name" value="E1-E2_ATPase"/>
    <property type="match status" value="1"/>
</dbReference>
<evidence type="ECO:0000256" key="13">
    <source>
        <dbReference type="ARBA" id="ARBA00022989"/>
    </source>
</evidence>
<dbReference type="AlphaFoldDB" id="A0A1G5PKN5"/>
<evidence type="ECO:0000256" key="16">
    <source>
        <dbReference type="SAM" id="Phobius"/>
    </source>
</evidence>
<dbReference type="NCBIfam" id="TIGR01494">
    <property type="entry name" value="ATPase_P-type"/>
    <property type="match status" value="2"/>
</dbReference>
<evidence type="ECO:0000256" key="12">
    <source>
        <dbReference type="ARBA" id="ARBA00022967"/>
    </source>
</evidence>
<dbReference type="InterPro" id="IPR050510">
    <property type="entry name" value="Cation_transp_ATPase_P-type"/>
</dbReference>
<dbReference type="SUPFAM" id="SSF81660">
    <property type="entry name" value="Metal cation-transporting ATPase, ATP-binding domain N"/>
    <property type="match status" value="1"/>
</dbReference>
<keyword evidence="6" id="KW-0406">Ion transport</keyword>
<dbReference type="SFLD" id="SFLDG00002">
    <property type="entry name" value="C1.7:_P-type_atpase_like"/>
    <property type="match status" value="1"/>
</dbReference>
<keyword evidence="5" id="KW-0597">Phosphoprotein</keyword>
<dbReference type="GO" id="GO:0005524">
    <property type="term" value="F:ATP binding"/>
    <property type="evidence" value="ECO:0007669"/>
    <property type="project" value="UniProtKB-KW"/>
</dbReference>
<evidence type="ECO:0000256" key="6">
    <source>
        <dbReference type="ARBA" id="ARBA00022568"/>
    </source>
</evidence>
<gene>
    <name evidence="18" type="ORF">SAMN03097708_00326</name>
</gene>
<feature type="transmembrane region" description="Helical" evidence="16">
    <location>
        <begin position="756"/>
        <end position="776"/>
    </location>
</feature>
<evidence type="ECO:0000256" key="15">
    <source>
        <dbReference type="SAM" id="MobiDB-lite"/>
    </source>
</evidence>
<dbReference type="SFLD" id="SFLDF00027">
    <property type="entry name" value="p-type_atpase"/>
    <property type="match status" value="1"/>
</dbReference>
<comment type="subcellular location">
    <subcellularLocation>
        <location evidence="1">Cell membrane</location>
        <topology evidence="1">Multi-pass membrane protein</topology>
    </subcellularLocation>
</comment>
<dbReference type="SUPFAM" id="SSF81665">
    <property type="entry name" value="Calcium ATPase, transmembrane domain M"/>
    <property type="match status" value="1"/>
</dbReference>
<evidence type="ECO:0000256" key="2">
    <source>
        <dbReference type="ARBA" id="ARBA00005675"/>
    </source>
</evidence>
<keyword evidence="4" id="KW-1003">Cell membrane</keyword>
<dbReference type="SUPFAM" id="SSF81653">
    <property type="entry name" value="Calcium ATPase, transduction domain A"/>
    <property type="match status" value="1"/>
</dbReference>
<sequence>MESAIQNRNGDTPWHALSAAEAKRRLHVSSEKGLSASEADGRREREGPNQLEEPPRAGPVRRFLEQFRGLLIQLLLFAAVLSAAIGHLQDAVVITAVIIINAFMGFYQEHRAERALEALSAMLAPEAEVRRDGHRQMLPASELVTGDVVLLDAGDRIPADGRILSAHGLEVDESVLTGESVPLGKSVEPVAPEASLTERQNMLYMNTTVTRGRAEMLVTATGMRTETGRLAQSLTAQEAGPTPMQVELDVLGRRLAAVAGVIVALVMVSSLLRGADLTETIMRSIALAVAAVPEGLPAVVTVTLALGVHRMAAQHAIVRRLASVETLGSTNVICTDKTGTLTQNLMTARMLYFRGRKIALSEAGNEAELDPILAPLALCNDSQIRHEQIIGDPMEAALLRLARDRGFEQERQLERWPRVAEVPFDAAHKYMATFHLDANRVRIFLKGAPEALLPLCGKYRGAEGISPLDEDSVRAILDLNTEFASAGLRVLGAAEKVIDAAEFDAGDDLKGYLHGLTFTGLVGLMDPPRPEAREAIARCGKAGIDVKMITGDQKVTASAIAHELGIRGDVLTGGELEKLSDDALAERITAIAVFARVSPDQKVRIVRAIKKAHRIVAMTGDGVNDAPALRSADIGVAMGAGGTDVAREAADLVLTDDNFTTIVTAVKEGRTIYQNIVKFVRFQLSTNIGALLTVATAPLFGLPLPFNAIQILWVNIIMDGPPAMALGVDPARKDTMARPPRDPESSILSARRIGNLASYGTTMAIGTLGVLAWGLSSRETDHALTLAFTTFVLFQVFNAFNARAERISAFGRDFFTNRYLWTALFGVVLLQVIAVNWAPAREIFGTVPLTLADWGIATGVAASVLLLEEARKLILRWIG</sequence>
<evidence type="ECO:0000256" key="4">
    <source>
        <dbReference type="ARBA" id="ARBA00022475"/>
    </source>
</evidence>
<dbReference type="OrthoDB" id="9814270at2"/>
<name>A0A1G5PKN5_9GAMM</name>
<dbReference type="RefSeq" id="WP_092991915.1">
    <property type="nucleotide sequence ID" value="NZ_FMWD01000001.1"/>
</dbReference>
<dbReference type="InterPro" id="IPR036412">
    <property type="entry name" value="HAD-like_sf"/>
</dbReference>
<dbReference type="InterPro" id="IPR023299">
    <property type="entry name" value="ATPase_P-typ_cyto_dom_N"/>
</dbReference>
<dbReference type="InterPro" id="IPR044492">
    <property type="entry name" value="P_typ_ATPase_HD_dom"/>
</dbReference>
<feature type="transmembrane region" description="Helical" evidence="16">
    <location>
        <begin position="284"/>
        <end position="306"/>
    </location>
</feature>
<organism evidence="18 19">
    <name type="scientific">Thiohalomonas denitrificans</name>
    <dbReference type="NCBI Taxonomy" id="415747"/>
    <lineage>
        <taxon>Bacteria</taxon>
        <taxon>Pseudomonadati</taxon>
        <taxon>Pseudomonadota</taxon>
        <taxon>Gammaproteobacteria</taxon>
        <taxon>Thiohalomonadales</taxon>
        <taxon>Thiohalomonadaceae</taxon>
        <taxon>Thiohalomonas</taxon>
    </lineage>
</organism>
<feature type="transmembrane region" description="Helical" evidence="16">
    <location>
        <begin position="820"/>
        <end position="837"/>
    </location>
</feature>
<dbReference type="FunFam" id="3.40.50.1000:FF:000001">
    <property type="entry name" value="Phospholipid-transporting ATPase IC"/>
    <property type="match status" value="1"/>
</dbReference>
<feature type="region of interest" description="Disordered" evidence="15">
    <location>
        <begin position="22"/>
        <end position="57"/>
    </location>
</feature>
<evidence type="ECO:0000256" key="9">
    <source>
        <dbReference type="ARBA" id="ARBA00022837"/>
    </source>
</evidence>
<evidence type="ECO:0000256" key="1">
    <source>
        <dbReference type="ARBA" id="ARBA00004651"/>
    </source>
</evidence>
<dbReference type="PANTHER" id="PTHR43294:SF21">
    <property type="entry name" value="CATION TRANSPORTING ATPASE"/>
    <property type="match status" value="1"/>
</dbReference>
<protein>
    <recommendedName>
        <fullName evidence="3">P-type Ca(2+) transporter</fullName>
        <ecNumber evidence="3">7.2.2.10</ecNumber>
    </recommendedName>
</protein>
<keyword evidence="7 16" id="KW-0812">Transmembrane</keyword>
<dbReference type="InterPro" id="IPR006408">
    <property type="entry name" value="P-type_ATPase_IIB"/>
</dbReference>
<keyword evidence="6" id="KW-0109">Calcium transport</keyword>
<dbReference type="NCBIfam" id="TIGR01517">
    <property type="entry name" value="ATPase-IIB_Ca"/>
    <property type="match status" value="1"/>
</dbReference>
<feature type="transmembrane region" description="Helical" evidence="16">
    <location>
        <begin position="255"/>
        <end position="272"/>
    </location>
</feature>
<dbReference type="EC" id="7.2.2.10" evidence="3"/>
<evidence type="ECO:0000313" key="18">
    <source>
        <dbReference type="EMBL" id="SCZ50057.1"/>
    </source>
</evidence>
<feature type="transmembrane region" description="Helical" evidence="16">
    <location>
        <begin position="67"/>
        <end position="85"/>
    </location>
</feature>
<dbReference type="InterPro" id="IPR018303">
    <property type="entry name" value="ATPase_P-typ_P_site"/>
</dbReference>
<keyword evidence="11" id="KW-0460">Magnesium</keyword>
<keyword evidence="8" id="KW-0547">Nucleotide-binding</keyword>
<dbReference type="Proteomes" id="UP000199648">
    <property type="component" value="Unassembled WGS sequence"/>
</dbReference>
<dbReference type="InterPro" id="IPR023298">
    <property type="entry name" value="ATPase_P-typ_TM_dom_sf"/>
</dbReference>
<comment type="similarity">
    <text evidence="2">Belongs to the cation transport ATPase (P-type) (TC 3.A.3) family. Type IIA subfamily.</text>
</comment>
<feature type="transmembrane region" description="Helical" evidence="16">
    <location>
        <begin position="91"/>
        <end position="107"/>
    </location>
</feature>
<evidence type="ECO:0000256" key="7">
    <source>
        <dbReference type="ARBA" id="ARBA00022692"/>
    </source>
</evidence>
<keyword evidence="10" id="KW-0067">ATP-binding</keyword>
<dbReference type="GO" id="GO:0005388">
    <property type="term" value="F:P-type calcium transporter activity"/>
    <property type="evidence" value="ECO:0007669"/>
    <property type="project" value="UniProtKB-EC"/>
</dbReference>
<evidence type="ECO:0000313" key="19">
    <source>
        <dbReference type="Proteomes" id="UP000199648"/>
    </source>
</evidence>
<dbReference type="SFLD" id="SFLDS00003">
    <property type="entry name" value="Haloacid_Dehalogenase"/>
    <property type="match status" value="1"/>
</dbReference>
<dbReference type="Gene3D" id="2.70.150.10">
    <property type="entry name" value="Calcium-transporting ATPase, cytoplasmic transduction domain A"/>
    <property type="match status" value="1"/>
</dbReference>
<dbReference type="InterPro" id="IPR004014">
    <property type="entry name" value="ATPase_P-typ_cation-transptr_N"/>
</dbReference>
<dbReference type="Gene3D" id="3.40.50.1000">
    <property type="entry name" value="HAD superfamily/HAD-like"/>
    <property type="match status" value="1"/>
</dbReference>
<dbReference type="PROSITE" id="PS00154">
    <property type="entry name" value="ATPASE_E1_E2"/>
    <property type="match status" value="1"/>
</dbReference>
<evidence type="ECO:0000256" key="10">
    <source>
        <dbReference type="ARBA" id="ARBA00022840"/>
    </source>
</evidence>
<dbReference type="SUPFAM" id="SSF56784">
    <property type="entry name" value="HAD-like"/>
    <property type="match status" value="1"/>
</dbReference>
<evidence type="ECO:0000256" key="8">
    <source>
        <dbReference type="ARBA" id="ARBA00022741"/>
    </source>
</evidence>
<dbReference type="InterPro" id="IPR023214">
    <property type="entry name" value="HAD_sf"/>
</dbReference>
<accession>A0A1G5PKN5</accession>
<dbReference type="InterPro" id="IPR006068">
    <property type="entry name" value="ATPase_P-typ_cation-transptr_C"/>
</dbReference>
<dbReference type="InterPro" id="IPR001757">
    <property type="entry name" value="P_typ_ATPase"/>
</dbReference>
<keyword evidence="6" id="KW-0813">Transport</keyword>
<dbReference type="PRINTS" id="PR00120">
    <property type="entry name" value="HATPASE"/>
</dbReference>
<dbReference type="PRINTS" id="PR00119">
    <property type="entry name" value="CATATPASE"/>
</dbReference>
<evidence type="ECO:0000256" key="14">
    <source>
        <dbReference type="ARBA" id="ARBA00023136"/>
    </source>
</evidence>
<dbReference type="PANTHER" id="PTHR43294">
    <property type="entry name" value="SODIUM/POTASSIUM-TRANSPORTING ATPASE SUBUNIT ALPHA"/>
    <property type="match status" value="1"/>
</dbReference>
<dbReference type="SMART" id="SM00831">
    <property type="entry name" value="Cation_ATPase_N"/>
    <property type="match status" value="1"/>
</dbReference>